<evidence type="ECO:0000313" key="13">
    <source>
        <dbReference type="Proteomes" id="UP001497623"/>
    </source>
</evidence>
<feature type="region of interest" description="Disordered" evidence="9">
    <location>
        <begin position="113"/>
        <end position="165"/>
    </location>
</feature>
<dbReference type="SUPFAM" id="SSF49384">
    <property type="entry name" value="Carbohydrate-binding domain"/>
    <property type="match status" value="1"/>
</dbReference>
<dbReference type="AlphaFoldDB" id="A0AAV2S3L1"/>
<name>A0AAV2S3L1_MEGNR</name>
<keyword evidence="8" id="KW-0624">Polysaccharide degradation</keyword>
<dbReference type="InterPro" id="IPR008965">
    <property type="entry name" value="CBM2/CBM3_carb-bd_dom_sf"/>
</dbReference>
<dbReference type="GO" id="GO:0008810">
    <property type="term" value="F:cellulase activity"/>
    <property type="evidence" value="ECO:0007669"/>
    <property type="project" value="UniProtKB-EC"/>
</dbReference>
<comment type="similarity">
    <text evidence="2">Belongs to the glycosyl hydrolase 9 (cellulase E) family.</text>
</comment>
<dbReference type="InterPro" id="IPR012291">
    <property type="entry name" value="CBM2_carb-bd_dom_sf"/>
</dbReference>
<accession>A0AAV2S3L1</accession>
<dbReference type="InterPro" id="IPR001701">
    <property type="entry name" value="Glyco_hydro_9"/>
</dbReference>
<feature type="non-terminal residue" evidence="12">
    <location>
        <position position="222"/>
    </location>
</feature>
<evidence type="ECO:0000256" key="8">
    <source>
        <dbReference type="ARBA" id="ARBA00023326"/>
    </source>
</evidence>
<protein>
    <recommendedName>
        <fullName evidence="3">cellulase</fullName>
        <ecNumber evidence="3">3.2.1.4</ecNumber>
    </recommendedName>
</protein>
<dbReference type="Gene3D" id="2.60.40.290">
    <property type="match status" value="1"/>
</dbReference>
<proteinExistence type="inferred from homology"/>
<evidence type="ECO:0000256" key="9">
    <source>
        <dbReference type="SAM" id="MobiDB-lite"/>
    </source>
</evidence>
<dbReference type="Pfam" id="PF00759">
    <property type="entry name" value="Glyco_hydro_9"/>
    <property type="match status" value="1"/>
</dbReference>
<keyword evidence="6" id="KW-0119">Carbohydrate metabolism</keyword>
<evidence type="ECO:0000256" key="5">
    <source>
        <dbReference type="ARBA" id="ARBA00023001"/>
    </source>
</evidence>
<evidence type="ECO:0000259" key="10">
    <source>
        <dbReference type="Pfam" id="PF00759"/>
    </source>
</evidence>
<keyword evidence="5" id="KW-0136">Cellulose degradation</keyword>
<dbReference type="Pfam" id="PF16030">
    <property type="entry name" value="GD_N"/>
    <property type="match status" value="1"/>
</dbReference>
<dbReference type="EMBL" id="CAXKWB010044740">
    <property type="protein sequence ID" value="CAL4161243.1"/>
    <property type="molecule type" value="Genomic_DNA"/>
</dbReference>
<keyword evidence="7" id="KW-0326">Glycosidase</keyword>
<dbReference type="InterPro" id="IPR012341">
    <property type="entry name" value="6hp_glycosidase-like_sf"/>
</dbReference>
<dbReference type="PANTHER" id="PTHR22298">
    <property type="entry name" value="ENDO-1,4-BETA-GLUCANASE"/>
    <property type="match status" value="1"/>
</dbReference>
<dbReference type="InterPro" id="IPR008928">
    <property type="entry name" value="6-hairpin_glycosidase_sf"/>
</dbReference>
<evidence type="ECO:0000256" key="4">
    <source>
        <dbReference type="ARBA" id="ARBA00022801"/>
    </source>
</evidence>
<keyword evidence="4" id="KW-0378">Hydrolase</keyword>
<evidence type="ECO:0000259" key="11">
    <source>
        <dbReference type="Pfam" id="PF16030"/>
    </source>
</evidence>
<keyword evidence="13" id="KW-1185">Reference proteome</keyword>
<reference evidence="12 13" key="1">
    <citation type="submission" date="2024-05" db="EMBL/GenBank/DDBJ databases">
        <authorList>
            <person name="Wallberg A."/>
        </authorList>
    </citation>
    <scope>NUCLEOTIDE SEQUENCE [LARGE SCALE GENOMIC DNA]</scope>
</reference>
<dbReference type="Proteomes" id="UP001497623">
    <property type="component" value="Unassembled WGS sequence"/>
</dbReference>
<organism evidence="12 13">
    <name type="scientific">Meganyctiphanes norvegica</name>
    <name type="common">Northern krill</name>
    <name type="synonym">Thysanopoda norvegica</name>
    <dbReference type="NCBI Taxonomy" id="48144"/>
    <lineage>
        <taxon>Eukaryota</taxon>
        <taxon>Metazoa</taxon>
        <taxon>Ecdysozoa</taxon>
        <taxon>Arthropoda</taxon>
        <taxon>Crustacea</taxon>
        <taxon>Multicrustacea</taxon>
        <taxon>Malacostraca</taxon>
        <taxon>Eumalacostraca</taxon>
        <taxon>Eucarida</taxon>
        <taxon>Euphausiacea</taxon>
        <taxon>Euphausiidae</taxon>
        <taxon>Meganyctiphanes</taxon>
    </lineage>
</organism>
<comment type="catalytic activity">
    <reaction evidence="1">
        <text>Endohydrolysis of (1-&gt;4)-beta-D-glucosidic linkages in cellulose, lichenin and cereal beta-D-glucans.</text>
        <dbReference type="EC" id="3.2.1.4"/>
    </reaction>
</comment>
<sequence length="222" mass="24247">DCNPRFKVTKTRKKTIQGNVTLTFYKSVSAWKVVLTFNKKVSKFKGWGATPSSKAGKRIKLKAKKWNKKQNKGNVLDIRVQYKYKGVIPNLKSIKLNGKELCGLSILLTTPPQSTTTTTTTTATTQPPTTAVPSPPPTTAAPPSIRTASPHPPTTAAPSTTKPCVANGSKYNYAEVLRKSNLFYEAQRSGKLPPSQRVTWRKDSALDDAIDSETGARLDLEG</sequence>
<dbReference type="EC" id="3.2.1.4" evidence="3"/>
<dbReference type="GO" id="GO:0030247">
    <property type="term" value="F:polysaccharide binding"/>
    <property type="evidence" value="ECO:0007669"/>
    <property type="project" value="InterPro"/>
</dbReference>
<dbReference type="Gene3D" id="1.50.10.10">
    <property type="match status" value="1"/>
</dbReference>
<dbReference type="InterPro" id="IPR031986">
    <property type="entry name" value="GD_N"/>
</dbReference>
<evidence type="ECO:0000256" key="2">
    <source>
        <dbReference type="ARBA" id="ARBA00007072"/>
    </source>
</evidence>
<evidence type="ECO:0000313" key="12">
    <source>
        <dbReference type="EMBL" id="CAL4161243.1"/>
    </source>
</evidence>
<dbReference type="GO" id="GO:0030245">
    <property type="term" value="P:cellulose catabolic process"/>
    <property type="evidence" value="ECO:0007669"/>
    <property type="project" value="UniProtKB-KW"/>
</dbReference>
<comment type="caution">
    <text evidence="12">The sequence shown here is derived from an EMBL/GenBank/DDBJ whole genome shotgun (WGS) entry which is preliminary data.</text>
</comment>
<evidence type="ECO:0000256" key="1">
    <source>
        <dbReference type="ARBA" id="ARBA00000966"/>
    </source>
</evidence>
<evidence type="ECO:0000256" key="3">
    <source>
        <dbReference type="ARBA" id="ARBA00012601"/>
    </source>
</evidence>
<feature type="non-terminal residue" evidence="12">
    <location>
        <position position="1"/>
    </location>
</feature>
<gene>
    <name evidence="12" type="ORF">MNOR_LOCUS32612</name>
</gene>
<feature type="compositionally biased region" description="Low complexity" evidence="9">
    <location>
        <begin position="113"/>
        <end position="132"/>
    </location>
</feature>
<evidence type="ECO:0000256" key="6">
    <source>
        <dbReference type="ARBA" id="ARBA00023277"/>
    </source>
</evidence>
<dbReference type="SUPFAM" id="SSF48208">
    <property type="entry name" value="Six-hairpin glycosidases"/>
    <property type="match status" value="1"/>
</dbReference>
<feature type="domain" description="Serine protease gd N-terminal" evidence="11">
    <location>
        <begin position="2"/>
        <end position="103"/>
    </location>
</feature>
<evidence type="ECO:0000256" key="7">
    <source>
        <dbReference type="ARBA" id="ARBA00023295"/>
    </source>
</evidence>
<feature type="domain" description="Glycoside hydrolase family 9" evidence="10">
    <location>
        <begin position="173"/>
        <end position="222"/>
    </location>
</feature>